<dbReference type="EMBL" id="SMFP01000001">
    <property type="protein sequence ID" value="TDE40650.1"/>
    <property type="molecule type" value="Genomic_DNA"/>
</dbReference>
<dbReference type="Pfam" id="PF16694">
    <property type="entry name" value="Cytochrome_P460"/>
    <property type="match status" value="1"/>
</dbReference>
<reference evidence="2 3" key="1">
    <citation type="submission" date="2019-03" db="EMBL/GenBank/DDBJ databases">
        <authorList>
            <person name="Zhang S."/>
        </authorList>
    </citation>
    <scope>NUCLEOTIDE SEQUENCE [LARGE SCALE GENOMIC DNA]</scope>
    <source>
        <strain evidence="2 3">S4J41</strain>
    </source>
</reference>
<gene>
    <name evidence="2" type="ORF">E1B25_00060</name>
</gene>
<evidence type="ECO:0000313" key="3">
    <source>
        <dbReference type="Proteomes" id="UP000294662"/>
    </source>
</evidence>
<dbReference type="CDD" id="cd20716">
    <property type="entry name" value="cyt_P460_fam"/>
    <property type="match status" value="1"/>
</dbReference>
<name>A0A4R5F0I4_9RHOB</name>
<evidence type="ECO:0000313" key="2">
    <source>
        <dbReference type="EMBL" id="TDE40650.1"/>
    </source>
</evidence>
<dbReference type="AlphaFoldDB" id="A0A4R5F0I4"/>
<proteinExistence type="predicted"/>
<dbReference type="Proteomes" id="UP000294662">
    <property type="component" value="Unassembled WGS sequence"/>
</dbReference>
<sequence length="190" mass="20417">MKFELGGIILALSLGTAVTAQDMPPLSGTPDDVAYATEIWTYLEANGLAGPDRIHTAPYEGTDPHGMMLETFYTMGAVNGYSGDLVVKNNYGPEGVSADEVLAEPAAHLAAITVMFRREDGYLAQNQNWFWAKYLPDGTLNINAVKMPLAGRVAKGMDEGCISCHANVGGDDLVFTTDHYARKSINRAEG</sequence>
<evidence type="ECO:0000259" key="1">
    <source>
        <dbReference type="Pfam" id="PF16694"/>
    </source>
</evidence>
<feature type="domain" description="Cytochrome P460" evidence="1">
    <location>
        <begin position="83"/>
        <end position="176"/>
    </location>
</feature>
<organism evidence="2 3">
    <name type="scientific">Antarcticimicrobium sediminis</name>
    <dbReference type="NCBI Taxonomy" id="2546227"/>
    <lineage>
        <taxon>Bacteria</taxon>
        <taxon>Pseudomonadati</taxon>
        <taxon>Pseudomonadota</taxon>
        <taxon>Alphaproteobacteria</taxon>
        <taxon>Rhodobacterales</taxon>
        <taxon>Paracoccaceae</taxon>
        <taxon>Antarcticimicrobium</taxon>
    </lineage>
</organism>
<accession>A0A4R5F0I4</accession>
<dbReference type="RefSeq" id="WP_132826641.1">
    <property type="nucleotide sequence ID" value="NZ_SMFP01000001.1"/>
</dbReference>
<dbReference type="InterPro" id="IPR038142">
    <property type="entry name" value="Cytochrome_P460_sp"/>
</dbReference>
<protein>
    <recommendedName>
        <fullName evidence="1">Cytochrome P460 domain-containing protein</fullName>
    </recommendedName>
</protein>
<dbReference type="Gene3D" id="3.50.70.20">
    <property type="entry name" value="Cytochrome P460"/>
    <property type="match status" value="1"/>
</dbReference>
<keyword evidence="3" id="KW-1185">Reference proteome</keyword>
<dbReference type="OrthoDB" id="5801419at2"/>
<comment type="caution">
    <text evidence="2">The sequence shown here is derived from an EMBL/GenBank/DDBJ whole genome shotgun (WGS) entry which is preliminary data.</text>
</comment>
<dbReference type="InterPro" id="IPR032033">
    <property type="entry name" value="Cytochrome_P460"/>
</dbReference>